<protein>
    <submittedName>
        <fullName evidence="4">Uncharacterized protein</fullName>
    </submittedName>
</protein>
<name>A0A6J5PQC2_9CAUD</name>
<gene>
    <name evidence="4" type="ORF">UFOVP972_19</name>
</gene>
<evidence type="ECO:0000256" key="1">
    <source>
        <dbReference type="ARBA" id="ARBA00022938"/>
    </source>
</evidence>
<reference evidence="4" key="1">
    <citation type="submission" date="2020-05" db="EMBL/GenBank/DDBJ databases">
        <authorList>
            <person name="Chiriac C."/>
            <person name="Salcher M."/>
            <person name="Ghai R."/>
            <person name="Kavagutti S V."/>
        </authorList>
    </citation>
    <scope>NUCLEOTIDE SEQUENCE</scope>
</reference>
<keyword evidence="3" id="KW-0175">Coiled coil</keyword>
<sequence>MEKTLKDQLYSLYSTYSAIDTHFKRIESEAARLEEERKTISEILHTTREQEKSVINKLENMLGTQLSPNDILEIIKQYE</sequence>
<feature type="coiled-coil region" evidence="3">
    <location>
        <begin position="23"/>
        <end position="50"/>
    </location>
</feature>
<evidence type="ECO:0000256" key="3">
    <source>
        <dbReference type="SAM" id="Coils"/>
    </source>
</evidence>
<proteinExistence type="predicted"/>
<dbReference type="InterPro" id="IPR009079">
    <property type="entry name" value="4_helix_cytokine-like_core"/>
</dbReference>
<evidence type="ECO:0000256" key="2">
    <source>
        <dbReference type="ARBA" id="ARBA00023280"/>
    </source>
</evidence>
<keyword evidence="1" id="KW-1125">Evasion of host immunity by viral interleukin-like protein</keyword>
<evidence type="ECO:0000313" key="4">
    <source>
        <dbReference type="EMBL" id="CAB4174089.1"/>
    </source>
</evidence>
<organism evidence="4">
    <name type="scientific">uncultured Caudovirales phage</name>
    <dbReference type="NCBI Taxonomy" id="2100421"/>
    <lineage>
        <taxon>Viruses</taxon>
        <taxon>Duplodnaviria</taxon>
        <taxon>Heunggongvirae</taxon>
        <taxon>Uroviricota</taxon>
        <taxon>Caudoviricetes</taxon>
        <taxon>Peduoviridae</taxon>
        <taxon>Maltschvirus</taxon>
        <taxon>Maltschvirus maltsch</taxon>
    </lineage>
</organism>
<keyword evidence="2" id="KW-0899">Viral immunoevasion</keyword>
<dbReference type="Gene3D" id="1.20.1250.10">
    <property type="match status" value="1"/>
</dbReference>
<accession>A0A6J5PQC2</accession>
<keyword evidence="2" id="KW-0945">Host-virus interaction</keyword>
<dbReference type="EMBL" id="LR796923">
    <property type="protein sequence ID" value="CAB4174089.1"/>
    <property type="molecule type" value="Genomic_DNA"/>
</dbReference>